<dbReference type="OrthoDB" id="10264062at2759"/>
<keyword evidence="4" id="KW-0597">Phosphoprotein</keyword>
<proteinExistence type="predicted"/>
<accession>A0A8B7YQA6</accession>
<dbReference type="GO" id="GO:0005096">
    <property type="term" value="F:GTPase activator activity"/>
    <property type="evidence" value="ECO:0007669"/>
    <property type="project" value="UniProtKB-KW"/>
</dbReference>
<dbReference type="InterPro" id="IPR035969">
    <property type="entry name" value="Rab-GAP_TBC_sf"/>
</dbReference>
<evidence type="ECO:0000256" key="9">
    <source>
        <dbReference type="ARBA" id="ARBA00082539"/>
    </source>
</evidence>
<dbReference type="SMART" id="SM00164">
    <property type="entry name" value="TBC"/>
    <property type="match status" value="1"/>
</dbReference>
<dbReference type="PANTHER" id="PTHR22957">
    <property type="entry name" value="TBC1 DOMAIN FAMILY MEMBER GTPASE-ACTIVATING PROTEIN"/>
    <property type="match status" value="1"/>
</dbReference>
<keyword evidence="12" id="KW-1185">Reference proteome</keyword>
<evidence type="ECO:0000256" key="1">
    <source>
        <dbReference type="ARBA" id="ARBA00004496"/>
    </source>
</evidence>
<feature type="compositionally biased region" description="Basic residues" evidence="10">
    <location>
        <begin position="328"/>
        <end position="341"/>
    </location>
</feature>
<dbReference type="PANTHER" id="PTHR22957:SF645">
    <property type="entry name" value="LD27216P"/>
    <property type="match status" value="1"/>
</dbReference>
<dbReference type="FunFam" id="1.10.472.80:FF:000005">
    <property type="entry name" value="TBC1 domain family member 15"/>
    <property type="match status" value="1"/>
</dbReference>
<feature type="region of interest" description="Disordered" evidence="10">
    <location>
        <begin position="312"/>
        <end position="345"/>
    </location>
</feature>
<evidence type="ECO:0000256" key="7">
    <source>
        <dbReference type="ARBA" id="ARBA00065268"/>
    </source>
</evidence>
<dbReference type="FunFam" id="1.10.8.270:FF:000005">
    <property type="entry name" value="TBC1 domain family member 15"/>
    <property type="match status" value="1"/>
</dbReference>
<dbReference type="KEGG" id="aplc:110981405"/>
<dbReference type="GO" id="GO:0005737">
    <property type="term" value="C:cytoplasm"/>
    <property type="evidence" value="ECO:0007669"/>
    <property type="project" value="UniProtKB-SubCell"/>
</dbReference>
<evidence type="ECO:0000256" key="6">
    <source>
        <dbReference type="ARBA" id="ARBA00055283"/>
    </source>
</evidence>
<dbReference type="GeneID" id="110981405"/>
<evidence type="ECO:0000256" key="10">
    <source>
        <dbReference type="SAM" id="MobiDB-lite"/>
    </source>
</evidence>
<keyword evidence="5" id="KW-0007">Acetylation</keyword>
<organism evidence="12 13">
    <name type="scientific">Acanthaster planci</name>
    <name type="common">Crown-of-thorns starfish</name>
    <dbReference type="NCBI Taxonomy" id="133434"/>
    <lineage>
        <taxon>Eukaryota</taxon>
        <taxon>Metazoa</taxon>
        <taxon>Echinodermata</taxon>
        <taxon>Eleutherozoa</taxon>
        <taxon>Asterozoa</taxon>
        <taxon>Asteroidea</taxon>
        <taxon>Valvatacea</taxon>
        <taxon>Valvatida</taxon>
        <taxon>Acanthasteridae</taxon>
        <taxon>Acanthaster</taxon>
    </lineage>
</organism>
<evidence type="ECO:0000256" key="5">
    <source>
        <dbReference type="ARBA" id="ARBA00022990"/>
    </source>
</evidence>
<dbReference type="RefSeq" id="XP_022094640.1">
    <property type="nucleotide sequence ID" value="XM_022238948.1"/>
</dbReference>
<comment type="subcellular location">
    <subcellularLocation>
        <location evidence="1">Cytoplasm</location>
    </subcellularLocation>
</comment>
<name>A0A8B7YQA6_ACAPL</name>
<reference evidence="13" key="1">
    <citation type="submission" date="2025-08" db="UniProtKB">
        <authorList>
            <consortium name="RefSeq"/>
        </authorList>
    </citation>
    <scope>IDENTIFICATION</scope>
</reference>
<evidence type="ECO:0000256" key="4">
    <source>
        <dbReference type="ARBA" id="ARBA00022553"/>
    </source>
</evidence>
<feature type="domain" description="Rab-GAP TBC" evidence="11">
    <location>
        <begin position="593"/>
        <end position="810"/>
    </location>
</feature>
<dbReference type="Proteomes" id="UP000694845">
    <property type="component" value="Unplaced"/>
</dbReference>
<dbReference type="CTD" id="64786"/>
<feature type="region of interest" description="Disordered" evidence="10">
    <location>
        <begin position="889"/>
        <end position="911"/>
    </location>
</feature>
<keyword evidence="2" id="KW-0343">GTPase activation</keyword>
<evidence type="ECO:0000256" key="8">
    <source>
        <dbReference type="ARBA" id="ARBA00067480"/>
    </source>
</evidence>
<evidence type="ECO:0000256" key="2">
    <source>
        <dbReference type="ARBA" id="ARBA00022468"/>
    </source>
</evidence>
<dbReference type="Gene3D" id="1.10.8.270">
    <property type="entry name" value="putative rabgap domain of human tbc1 domain family member 14 like domains"/>
    <property type="match status" value="1"/>
</dbReference>
<gene>
    <name evidence="13" type="primary">LOC110981405</name>
</gene>
<dbReference type="Pfam" id="PF00566">
    <property type="entry name" value="RabGAP-TBC"/>
    <property type="match status" value="1"/>
</dbReference>
<dbReference type="Gene3D" id="1.10.472.80">
    <property type="entry name" value="Ypt/Rab-GAP domain of gyp1p, domain 3"/>
    <property type="match status" value="1"/>
</dbReference>
<keyword evidence="3" id="KW-0963">Cytoplasm</keyword>
<dbReference type="PROSITE" id="PS50086">
    <property type="entry name" value="TBC_RABGAP"/>
    <property type="match status" value="1"/>
</dbReference>
<sequence>MKTLPKSTDCFQNDNNPGKSQAWEQMDFRALAVKFLWKMEINLPSSASAGRFCESLESYNERSSDNEPIEVSISPRLLPLDEEFDCTHYDPSESDVVGSKRFHDGNQLVPSGTRAIHWDVRITHQESVITSQCVRTEKSVQWVQGVHQPGCEGSQLRKSFRWLDKLRKKSSRQLKITPVVLRVEDWEPGKAVVLELKTALWRGSQDPTFSNDVPSQDLKNILSKTEVSVNFRTELEIKLELHCHSSFQSVDRTELSTNDSAVDSKTGKVTKVYMTQLDLKVFRVPATINNKFPQVHFSSSVVGITSSAATLEDSPGNPKKFSLMSRNHTQRRRWEKPKPRMPKPLDMDEWDIIEAAEIDYHPNLGDSVDSPFSSTSSSVIPCRLAVVTFSPFTFAPRGAGHMSISMSTVVAVPLPHFAFVKNGQCHRAILEDEDNPPRSECRSNALPKSSTSLTKANCSKAHRAFVLDSPLGARNEVQIAGLENEKFFKDPYTVTMGGFSKVTNFFREALVAPAANRPIDEYAELMTDLPSILSVNSQAEQSYEMVVPESKLGSRPDVERRGPLTEAEWASHLDKEGRVTNVKDLQKKIFRGGLVPSLRKEVWKFLLKYYPWNSTSKERTALRKIKEDEYFCMKAQWKTITPQQEKRFSKYRDNKSIIGMSITEKDVIRTDRTHHFFEGEHNPHIEVLHDILMTYCQYNFDLGYVQGMSDLLAPILVVMEREVDAFWCLVGFLDDHSLVMNFDMEQEGMRNQLMQLNSLMQIVDPKLYSYLQSKECSNLYFCFRWLLIWFKREFPMEDVCAIWEVMWTGLPCKNFHLLMCLAILDGERDLLERENFDFSDILKHVNELSCHMDAGKILQTAEAIYLQLFEYPDLPPTLREVIGLATEENGTVENGSHGSESSIEVLADPSD</sequence>
<dbReference type="AlphaFoldDB" id="A0A8B7YQA6"/>
<feature type="compositionally biased region" description="Polar residues" evidence="10">
    <location>
        <begin position="889"/>
        <end position="902"/>
    </location>
</feature>
<dbReference type="InterPro" id="IPR000195">
    <property type="entry name" value="Rab-GAP-TBC_dom"/>
</dbReference>
<evidence type="ECO:0000313" key="12">
    <source>
        <dbReference type="Proteomes" id="UP000694845"/>
    </source>
</evidence>
<comment type="function">
    <text evidence="6">Acts as a GTPase activating protein for RAB7A. Does not act on RAB4, RAB5 or RAB6.</text>
</comment>
<dbReference type="SUPFAM" id="SSF47923">
    <property type="entry name" value="Ypt/Rab-GAP domain of gyp1p"/>
    <property type="match status" value="2"/>
</dbReference>
<evidence type="ECO:0000256" key="3">
    <source>
        <dbReference type="ARBA" id="ARBA00022490"/>
    </source>
</evidence>
<protein>
    <recommendedName>
        <fullName evidence="8">TBC1 domain family member 15</fullName>
    </recommendedName>
    <alternativeName>
        <fullName evidence="9">GTPase-activating protein RAB7</fullName>
    </alternativeName>
</protein>
<evidence type="ECO:0000313" key="13">
    <source>
        <dbReference type="RefSeq" id="XP_022094640.1"/>
    </source>
</evidence>
<evidence type="ECO:0000259" key="11">
    <source>
        <dbReference type="PROSITE" id="PS50086"/>
    </source>
</evidence>
<comment type="subunit">
    <text evidence="7">Interacts with non-phosphorylated form of RAB8A; phosphorylation of RAB8A at 'Thr-72' disrupts this interaction. Interacts with ARMC12.</text>
</comment>